<proteinExistence type="inferred from homology"/>
<keyword evidence="7" id="KW-1185">Reference proteome</keyword>
<dbReference type="Gene3D" id="1.10.150.280">
    <property type="entry name" value="AF1531-like domain"/>
    <property type="match status" value="1"/>
</dbReference>
<evidence type="ECO:0000256" key="4">
    <source>
        <dbReference type="PROSITE-ProRule" id="PRU00283"/>
    </source>
</evidence>
<sequence>MASTHHDNAGSTPARKVRVVAKLRGSLRQEPDSEPKLNSWISVNKPQGENFESVTLSFGEQSSSRYWMHYCYEEHEENELIYSREVKPLVSAVFEGHNSTVIACGARGSGKTHLIQGSAEKPGLAMLAIAEFTSLAEKNGKWISISFYEVDHQDHAVDLLNPGHPPILVYEDRGRIQFKGLSQIPVKSVAEFQNFYFAACSAQKTITRKGFEHARRSHMGLIVNVFSQNASVENGLNPSFCQDTIYMVSLASRSCQSIQRTFLDSTKKISSSASQIKTYQKRQMTKSVLKSARKIPASVSYHSEKKVVAAPKSAIKARKLFDEASNSAARAKKEISMVQNSSETLLVNQDNSLDITGNHVESNTKVVKDNSLPDASKNVKGNLMVENGDSSLNTSSEVEIYPIEEKGISLNGENHQDASNFYEAVELVHEDLNMNKENNSLMIIEQGQQALAMVQEGQNINKENNSSMAYEGGSTPISSQLRDLSNRFKWLYSSTPWQISEKECISLDSTSVDIMEPKTPVVEQTTSLNDRRDIMNPKSPWETFSVHGSGMKNSLVEEYLRFLNSANKEELKKLKGIGEKRATYILELREESPEPFKSLDDLRDIGLSAKQIKGIMKKEVGELFN</sequence>
<dbReference type="GO" id="GO:0005874">
    <property type="term" value="C:microtubule"/>
    <property type="evidence" value="ECO:0007669"/>
    <property type="project" value="UniProtKB-KW"/>
</dbReference>
<dbReference type="GO" id="GO:0008017">
    <property type="term" value="F:microtubule binding"/>
    <property type="evidence" value="ECO:0007669"/>
    <property type="project" value="InterPro"/>
</dbReference>
<dbReference type="GO" id="GO:0005524">
    <property type="term" value="F:ATP binding"/>
    <property type="evidence" value="ECO:0007669"/>
    <property type="project" value="UniProtKB-UniRule"/>
</dbReference>
<comment type="similarity">
    <text evidence="3">Belongs to the TRAFAC class myosin-kinesin ATPase superfamily. Kinesin family. KIN-10 subfamily.</text>
</comment>
<comment type="caution">
    <text evidence="6">The sequence shown here is derived from an EMBL/GenBank/DDBJ whole genome shotgun (WGS) entry which is preliminary data.</text>
</comment>
<keyword evidence="4" id="KW-0067">ATP-binding</keyword>
<keyword evidence="2 4" id="KW-0505">Motor protein</keyword>
<dbReference type="GO" id="GO:0007052">
    <property type="term" value="P:mitotic spindle organization"/>
    <property type="evidence" value="ECO:0007669"/>
    <property type="project" value="TreeGrafter"/>
</dbReference>
<dbReference type="STRING" id="3818.A0A444YXI1"/>
<evidence type="ECO:0000256" key="1">
    <source>
        <dbReference type="ARBA" id="ARBA00022701"/>
    </source>
</evidence>
<keyword evidence="1" id="KW-0493">Microtubule</keyword>
<evidence type="ECO:0000313" key="7">
    <source>
        <dbReference type="Proteomes" id="UP000289738"/>
    </source>
</evidence>
<feature type="domain" description="Kinesin motor" evidence="5">
    <location>
        <begin position="16"/>
        <end position="251"/>
    </location>
</feature>
<dbReference type="GO" id="GO:0003777">
    <property type="term" value="F:microtubule motor activity"/>
    <property type="evidence" value="ECO:0007669"/>
    <property type="project" value="InterPro"/>
</dbReference>
<dbReference type="InterPro" id="IPR036961">
    <property type="entry name" value="Kinesin_motor_dom_sf"/>
</dbReference>
<dbReference type="PANTHER" id="PTHR47969">
    <property type="entry name" value="CHROMOSOME-ASSOCIATED KINESIN KIF4A-RELATED"/>
    <property type="match status" value="1"/>
</dbReference>
<dbReference type="GO" id="GO:0005875">
    <property type="term" value="C:microtubule associated complex"/>
    <property type="evidence" value="ECO:0007669"/>
    <property type="project" value="TreeGrafter"/>
</dbReference>
<protein>
    <recommendedName>
        <fullName evidence="5">Kinesin motor domain-containing protein</fullName>
    </recommendedName>
</protein>
<reference evidence="6 7" key="1">
    <citation type="submission" date="2019-01" db="EMBL/GenBank/DDBJ databases">
        <title>Sequencing of cultivated peanut Arachis hypogaea provides insights into genome evolution and oil improvement.</title>
        <authorList>
            <person name="Chen X."/>
        </authorList>
    </citation>
    <scope>NUCLEOTIDE SEQUENCE [LARGE SCALE GENOMIC DNA]</scope>
    <source>
        <strain evidence="7">cv. Fuhuasheng</strain>
        <tissue evidence="6">Leaves</tissue>
    </source>
</reference>
<dbReference type="PROSITE" id="PS50067">
    <property type="entry name" value="KINESIN_MOTOR_2"/>
    <property type="match status" value="1"/>
</dbReference>
<dbReference type="FunFam" id="1.10.150.280:FF:000003">
    <property type="entry name" value="Kinesin-like protein KIN-10C"/>
    <property type="match status" value="1"/>
</dbReference>
<dbReference type="Gene3D" id="3.40.850.10">
    <property type="entry name" value="Kinesin motor domain"/>
    <property type="match status" value="1"/>
</dbReference>
<dbReference type="InterPro" id="IPR027640">
    <property type="entry name" value="Kinesin-like_fam"/>
</dbReference>
<dbReference type="SUPFAM" id="SSF47781">
    <property type="entry name" value="RuvA domain 2-like"/>
    <property type="match status" value="1"/>
</dbReference>
<dbReference type="Pfam" id="PF00225">
    <property type="entry name" value="Kinesin"/>
    <property type="match status" value="1"/>
</dbReference>
<dbReference type="EMBL" id="SDMP01000015">
    <property type="protein sequence ID" value="RYR06641.1"/>
    <property type="molecule type" value="Genomic_DNA"/>
</dbReference>
<organism evidence="6 7">
    <name type="scientific">Arachis hypogaea</name>
    <name type="common">Peanut</name>
    <dbReference type="NCBI Taxonomy" id="3818"/>
    <lineage>
        <taxon>Eukaryota</taxon>
        <taxon>Viridiplantae</taxon>
        <taxon>Streptophyta</taxon>
        <taxon>Embryophyta</taxon>
        <taxon>Tracheophyta</taxon>
        <taxon>Spermatophyta</taxon>
        <taxon>Magnoliopsida</taxon>
        <taxon>eudicotyledons</taxon>
        <taxon>Gunneridae</taxon>
        <taxon>Pentapetalae</taxon>
        <taxon>rosids</taxon>
        <taxon>fabids</taxon>
        <taxon>Fabales</taxon>
        <taxon>Fabaceae</taxon>
        <taxon>Papilionoideae</taxon>
        <taxon>50 kb inversion clade</taxon>
        <taxon>dalbergioids sensu lato</taxon>
        <taxon>Dalbergieae</taxon>
        <taxon>Pterocarpus clade</taxon>
        <taxon>Arachis</taxon>
    </lineage>
</organism>
<dbReference type="SMART" id="SM00129">
    <property type="entry name" value="KISc"/>
    <property type="match status" value="1"/>
</dbReference>
<accession>A0A444YXI1</accession>
<dbReference type="GO" id="GO:0051231">
    <property type="term" value="P:spindle elongation"/>
    <property type="evidence" value="ECO:0007669"/>
    <property type="project" value="TreeGrafter"/>
</dbReference>
<evidence type="ECO:0000259" key="5">
    <source>
        <dbReference type="PROSITE" id="PS50067"/>
    </source>
</evidence>
<dbReference type="InterPro" id="IPR010994">
    <property type="entry name" value="RuvA_2-like"/>
</dbReference>
<dbReference type="Proteomes" id="UP000289738">
    <property type="component" value="Chromosome B05"/>
</dbReference>
<dbReference type="PANTHER" id="PTHR47969:SF9">
    <property type="entry name" value="KINESIN-LIKE PROTEIN"/>
    <property type="match status" value="1"/>
</dbReference>
<dbReference type="AlphaFoldDB" id="A0A444YXI1"/>
<name>A0A444YXI1_ARAHY</name>
<evidence type="ECO:0000313" key="6">
    <source>
        <dbReference type="EMBL" id="RYR06641.1"/>
    </source>
</evidence>
<dbReference type="GO" id="GO:0007018">
    <property type="term" value="P:microtubule-based movement"/>
    <property type="evidence" value="ECO:0007669"/>
    <property type="project" value="InterPro"/>
</dbReference>
<dbReference type="InterPro" id="IPR027417">
    <property type="entry name" value="P-loop_NTPase"/>
</dbReference>
<feature type="binding site" evidence="4">
    <location>
        <begin position="105"/>
        <end position="112"/>
    </location>
    <ligand>
        <name>ATP</name>
        <dbReference type="ChEBI" id="CHEBI:30616"/>
    </ligand>
</feature>
<dbReference type="SUPFAM" id="SSF52540">
    <property type="entry name" value="P-loop containing nucleoside triphosphate hydrolases"/>
    <property type="match status" value="1"/>
</dbReference>
<gene>
    <name evidence="6" type="ORF">Ahy_B05g073951</name>
</gene>
<keyword evidence="4" id="KW-0547">Nucleotide-binding</keyword>
<dbReference type="Pfam" id="PF12836">
    <property type="entry name" value="HHH_3"/>
    <property type="match status" value="1"/>
</dbReference>
<dbReference type="InterPro" id="IPR001752">
    <property type="entry name" value="Kinesin_motor_dom"/>
</dbReference>
<evidence type="ECO:0000256" key="2">
    <source>
        <dbReference type="ARBA" id="ARBA00023175"/>
    </source>
</evidence>
<evidence type="ECO:0000256" key="3">
    <source>
        <dbReference type="ARBA" id="ARBA00061615"/>
    </source>
</evidence>